<sequence>MKSIILLAIILFSLLPVNLTTGIGFIPRYNASSQYAMGVSSIGSSSLSISTNEVLGYVEVFSLSSSSPFSLQFNAVIKATNIYGEILDFWVQNIIEFNKQELNFTDEIWNFTYSYASINPNLISGKGEVYSTDINGHIVNYYSYSTPYQSYSLPLTYILFISISYSSPYIYVSIGYGNLSDPTSNTYDTITINVPNLQNACIYVSPSYTGVGLPYSVELVWGGSGNGQSVAFTNMESDLAIFYQVKPELYSPFPIIYNYGFDTQESASDLSAYLASDGLVEVSVGTPNPTLLTNYSAPLLPSWTEVTVLANSTYNIDGYNFTYNSIKEYGDNFGLPYYISFTSPNPITVTIYPVKTNNGVIEPYEINVVEPYTNEEYNTSTTTFTLSNNYFQLIVHYKFLHKKFYVYINIPMWGIVNGTSMLVKSGYYYYGTIIQLPLVNFTYINSLERYAFFPNYTEIVVIQNISIHVTEVLQYYIGITSQYPLYGYINNVKVQIYSNWFNESCLIKIPSQIYYVNTETREILLNPVTILVNSPENYTAKWQTQYYVNVNSTYPLNGVINNENTTLKSNWFNASEKIIIPAQIYYVSNSQREVLLNPTNIVVSSPINYTAKWQTQYFVTVSFPVNATIEGESVIFSTGWYNASEKIVISQNPQYVGKYERVYIYNKTPIVIIVNSPLVVKIYASVQFYVNFSMSVLGEVNGSLELLKSNWYNMYTIIKLNSTYYKYISSSERILYIPSITSINVTAPYNVSFKSITEYFLYFNSTYQLEGKINGSEVLLRSGWYNYSETIIIPFQYKMINSYSRIALLNPENITVSGSLTYVADWGIQYYLVILSNHPVYALVNGTNTTLITGWYNKFDEIIIENISYYVNNTVRYSIYNATLLSFRVTSPLTVSVNYEPEYLVNINGKSFWAFNGSGITLYVGSPFYYTVKWIGTYNVPNKYTIIVHSPITERAVYTINFINIVSIGFLLLALISILTNIRIFKKE</sequence>
<keyword evidence="1" id="KW-1133">Transmembrane helix</keyword>
<dbReference type="GO" id="GO:0008233">
    <property type="term" value="F:peptidase activity"/>
    <property type="evidence" value="ECO:0007669"/>
    <property type="project" value="UniProtKB-KW"/>
</dbReference>
<dbReference type="EC" id="3.4.23.-" evidence="2"/>
<dbReference type="Proteomes" id="UP000646844">
    <property type="component" value="Unassembled WGS sequence"/>
</dbReference>
<reference evidence="2" key="1">
    <citation type="journal article" date="2020" name="bioRxiv">
        <title>A rank-normalized archaeal taxonomy based on genome phylogeny resolves widespread incomplete and uneven classifications.</title>
        <authorList>
            <person name="Rinke C."/>
            <person name="Chuvochina M."/>
            <person name="Mussig A.J."/>
            <person name="Chaumeil P.-A."/>
            <person name="Waite D.W."/>
            <person name="Whitman W.B."/>
            <person name="Parks D.H."/>
            <person name="Hugenholtz P."/>
        </authorList>
    </citation>
    <scope>NUCLEOTIDE SEQUENCE</scope>
    <source>
        <strain evidence="2">UBA8838</strain>
    </source>
</reference>
<evidence type="ECO:0000256" key="1">
    <source>
        <dbReference type="SAM" id="Phobius"/>
    </source>
</evidence>
<accession>A0A832WQ26</accession>
<proteinExistence type="predicted"/>
<name>A0A832WQ26_9CREN</name>
<gene>
    <name evidence="2" type="ORF">HA332_09475</name>
</gene>
<dbReference type="Pfam" id="PF05317">
    <property type="entry name" value="Thermopsin"/>
    <property type="match status" value="1"/>
</dbReference>
<comment type="caution">
    <text evidence="2">The sequence shown here is derived from an EMBL/GenBank/DDBJ whole genome shotgun (WGS) entry which is preliminary data.</text>
</comment>
<protein>
    <submittedName>
        <fullName evidence="2">Thermopsin family protease</fullName>
        <ecNumber evidence="2">3.4.23.-</ecNumber>
    </submittedName>
</protein>
<evidence type="ECO:0000313" key="2">
    <source>
        <dbReference type="EMBL" id="HII74585.1"/>
    </source>
</evidence>
<keyword evidence="1" id="KW-0812">Transmembrane</keyword>
<dbReference type="AlphaFoldDB" id="A0A832WQ26"/>
<dbReference type="GO" id="GO:0006508">
    <property type="term" value="P:proteolysis"/>
    <property type="evidence" value="ECO:0007669"/>
    <property type="project" value="UniProtKB-KW"/>
</dbReference>
<dbReference type="RefSeq" id="WP_010980560.1">
    <property type="nucleotide sequence ID" value="NZ_BAABQO010000010.1"/>
</dbReference>
<dbReference type="GeneID" id="1460558"/>
<keyword evidence="2" id="KW-0645">Protease</keyword>
<keyword evidence="2" id="KW-0378">Hydrolase</keyword>
<dbReference type="InterPro" id="IPR007981">
    <property type="entry name" value="Peptidase_A5"/>
</dbReference>
<dbReference type="OMA" id="NNLWNAT"/>
<evidence type="ECO:0000313" key="3">
    <source>
        <dbReference type="Proteomes" id="UP000646844"/>
    </source>
</evidence>
<keyword evidence="1" id="KW-0472">Membrane</keyword>
<feature type="transmembrane region" description="Helical" evidence="1">
    <location>
        <begin position="962"/>
        <end position="982"/>
    </location>
</feature>
<dbReference type="EMBL" id="DUJO01000047">
    <property type="protein sequence ID" value="HII74585.1"/>
    <property type="molecule type" value="Genomic_DNA"/>
</dbReference>
<organism evidence="2 3">
    <name type="scientific">Sulfurisphaera tokodaii</name>
    <dbReference type="NCBI Taxonomy" id="111955"/>
    <lineage>
        <taxon>Archaea</taxon>
        <taxon>Thermoproteota</taxon>
        <taxon>Thermoprotei</taxon>
        <taxon>Sulfolobales</taxon>
        <taxon>Sulfolobaceae</taxon>
        <taxon>Sulfurisphaera</taxon>
    </lineage>
</organism>